<dbReference type="SUPFAM" id="SSF52540">
    <property type="entry name" value="P-loop containing nucleoside triphosphate hydrolases"/>
    <property type="match status" value="1"/>
</dbReference>
<dbReference type="EMBL" id="DXFH01000002">
    <property type="protein sequence ID" value="HIX35067.1"/>
    <property type="molecule type" value="Genomic_DNA"/>
</dbReference>
<gene>
    <name evidence="2" type="ORF">H9856_01440</name>
</gene>
<dbReference type="InterPro" id="IPR002789">
    <property type="entry name" value="HerA_central"/>
</dbReference>
<dbReference type="InterPro" id="IPR027417">
    <property type="entry name" value="P-loop_NTPase"/>
</dbReference>
<evidence type="ECO:0000313" key="3">
    <source>
        <dbReference type="Proteomes" id="UP000824231"/>
    </source>
</evidence>
<protein>
    <submittedName>
        <fullName evidence="2">ATP-binding protein</fullName>
    </submittedName>
</protein>
<sequence length="185" mass="20852">MFAHSLNHHLLIVGQTGSGQTTSTVSLLSDYQRANRAAIILDPTGEYLHLPNASVYRLGDNCYLDAGRLSVIQLGQVLGLPQTDHWYHLLADATTALKVAKNIKHQSYPLKKLNLPVEEWETALRQLGNWAHNYQVDQLPEQLIAEMVLPDPVHPDYSLLGQVNDHERIQSNWPLINHLRTQLAD</sequence>
<reference evidence="2" key="2">
    <citation type="submission" date="2021-04" db="EMBL/GenBank/DDBJ databases">
        <authorList>
            <person name="Gilroy R."/>
        </authorList>
    </citation>
    <scope>NUCLEOTIDE SEQUENCE</scope>
    <source>
        <strain evidence="2">ChiSxjej3B15-572</strain>
    </source>
</reference>
<keyword evidence="2" id="KW-0067">ATP-binding</keyword>
<proteinExistence type="predicted"/>
<evidence type="ECO:0000259" key="1">
    <source>
        <dbReference type="Pfam" id="PF01935"/>
    </source>
</evidence>
<reference evidence="2" key="1">
    <citation type="journal article" date="2021" name="PeerJ">
        <title>Extensive microbial diversity within the chicken gut microbiome revealed by metagenomics and culture.</title>
        <authorList>
            <person name="Gilroy R."/>
            <person name="Ravi A."/>
            <person name="Getino M."/>
            <person name="Pursley I."/>
            <person name="Horton D.L."/>
            <person name="Alikhan N.F."/>
            <person name="Baker D."/>
            <person name="Gharbi K."/>
            <person name="Hall N."/>
            <person name="Watson M."/>
            <person name="Adriaenssens E.M."/>
            <person name="Foster-Nyarko E."/>
            <person name="Jarju S."/>
            <person name="Secka A."/>
            <person name="Antonio M."/>
            <person name="Oren A."/>
            <person name="Chaudhuri R.R."/>
            <person name="La Ragione R."/>
            <person name="Hildebrand F."/>
            <person name="Pallen M.J."/>
        </authorList>
    </citation>
    <scope>NUCLEOTIDE SEQUENCE</scope>
    <source>
        <strain evidence="2">ChiSxjej3B15-572</strain>
    </source>
</reference>
<name>A0A9D1VGZ1_9LACO</name>
<organism evidence="2 3">
    <name type="scientific">Candidatus Limosilactobacillus merdigallinarum</name>
    <dbReference type="NCBI Taxonomy" id="2838652"/>
    <lineage>
        <taxon>Bacteria</taxon>
        <taxon>Bacillati</taxon>
        <taxon>Bacillota</taxon>
        <taxon>Bacilli</taxon>
        <taxon>Lactobacillales</taxon>
        <taxon>Lactobacillaceae</taxon>
        <taxon>Limosilactobacillus</taxon>
    </lineage>
</organism>
<dbReference type="Pfam" id="PF01935">
    <property type="entry name" value="DUF87"/>
    <property type="match status" value="1"/>
</dbReference>
<comment type="caution">
    <text evidence="2">The sequence shown here is derived from an EMBL/GenBank/DDBJ whole genome shotgun (WGS) entry which is preliminary data.</text>
</comment>
<dbReference type="GO" id="GO:0005524">
    <property type="term" value="F:ATP binding"/>
    <property type="evidence" value="ECO:0007669"/>
    <property type="project" value="UniProtKB-KW"/>
</dbReference>
<feature type="domain" description="Helicase HerA central" evidence="1">
    <location>
        <begin position="6"/>
        <end position="106"/>
    </location>
</feature>
<accession>A0A9D1VGZ1</accession>
<dbReference type="Gene3D" id="3.40.50.300">
    <property type="entry name" value="P-loop containing nucleotide triphosphate hydrolases"/>
    <property type="match status" value="1"/>
</dbReference>
<evidence type="ECO:0000313" key="2">
    <source>
        <dbReference type="EMBL" id="HIX35067.1"/>
    </source>
</evidence>
<keyword evidence="2" id="KW-0547">Nucleotide-binding</keyword>
<dbReference type="Proteomes" id="UP000824231">
    <property type="component" value="Unassembled WGS sequence"/>
</dbReference>
<dbReference type="AlphaFoldDB" id="A0A9D1VGZ1"/>